<dbReference type="Pfam" id="PF24541">
    <property type="entry name" value="Thioredox_PDIA6_C"/>
    <property type="match status" value="1"/>
</dbReference>
<comment type="catalytic activity">
    <reaction evidence="1">
        <text>Catalyzes the rearrangement of -S-S- bonds in proteins.</text>
        <dbReference type="EC" id="5.3.4.1"/>
    </reaction>
</comment>
<dbReference type="GO" id="GO:0005788">
    <property type="term" value="C:endoplasmic reticulum lumen"/>
    <property type="evidence" value="ECO:0007669"/>
    <property type="project" value="UniProtKB-SubCell"/>
</dbReference>
<keyword evidence="8" id="KW-0732">Signal</keyword>
<evidence type="ECO:0000256" key="4">
    <source>
        <dbReference type="ARBA" id="ARBA00023157"/>
    </source>
</evidence>
<dbReference type="PROSITE" id="PS51352">
    <property type="entry name" value="THIOREDOXIN_2"/>
    <property type="match status" value="1"/>
</dbReference>
<feature type="domain" description="Thioredoxin" evidence="9">
    <location>
        <begin position="14"/>
        <end position="144"/>
    </location>
</feature>
<feature type="region of interest" description="Disordered" evidence="7">
    <location>
        <begin position="244"/>
        <end position="323"/>
    </location>
</feature>
<dbReference type="PROSITE" id="PS00194">
    <property type="entry name" value="THIOREDOXIN_1"/>
    <property type="match status" value="1"/>
</dbReference>
<evidence type="ECO:0000256" key="5">
    <source>
        <dbReference type="ARBA" id="ARBA00023235"/>
    </source>
</evidence>
<dbReference type="InterPro" id="IPR017937">
    <property type="entry name" value="Thioredoxin_CS"/>
</dbReference>
<dbReference type="Proteomes" id="UP000800092">
    <property type="component" value="Unassembled WGS sequence"/>
</dbReference>
<evidence type="ECO:0000256" key="8">
    <source>
        <dbReference type="SAM" id="SignalP"/>
    </source>
</evidence>
<dbReference type="InterPro" id="IPR036249">
    <property type="entry name" value="Thioredoxin-like_sf"/>
</dbReference>
<gene>
    <name evidence="10" type="ORF">EV356DRAFT_508199</name>
</gene>
<evidence type="ECO:0000313" key="10">
    <source>
        <dbReference type="EMBL" id="KAF2230738.1"/>
    </source>
</evidence>
<dbReference type="AlphaFoldDB" id="A0A6A6GYS4"/>
<name>A0A6A6GYS4_VIRVR</name>
<keyword evidence="5" id="KW-0413">Isomerase</keyword>
<evidence type="ECO:0000256" key="6">
    <source>
        <dbReference type="ARBA" id="ARBA00023284"/>
    </source>
</evidence>
<sequence>MLSSLSVALAVPWLLLLAPASATGLYTKGSPVVQVDAKSYDKLIAKSNHTSIVEFYAPWCGHCQNLKPAYEKAAKNLKGLAKVAAVNCDDDDNKPFCGSMGVQGFPTLKIVRPSKKSGKPVVEDYMGARNAKGIVDSVVEKINNHVSRITDKTLGEVLEQGNDTARAILFTEKGTTSALLRALAIDFLGTVNVAQTRDKERKAVEMFGIEEYPTFVLLPGGAKEPIIYNGEMKKDPMVEFLSQIAQPNPDPAPAKSKSGKDSKKGDQKASKDSASFSAASSSHKSADASSAKTATASETLEDDPNPTESPNPNVVTPDTETPVKVPEIPALPILAYGDELHRACLQPKSSLCILALLPAEPGTTSDFPKDPTELPEPAADAIRNLAAISHKHAERRAKLFPFYALPASNPAAAPLREVLGLKTAETAEPEIIAVNAKKLFWKHYEGTEFTREAVEDWIDALRMGEGKKLELPEVLVQVVEEKQSEQKEEDVNFAGMNFKDQGEGKPKLYESPEGLKIELAEVMDEHDEL</sequence>
<reference evidence="10" key="1">
    <citation type="journal article" date="2020" name="Stud. Mycol.">
        <title>101 Dothideomycetes genomes: a test case for predicting lifestyles and emergence of pathogens.</title>
        <authorList>
            <person name="Haridas S."/>
            <person name="Albert R."/>
            <person name="Binder M."/>
            <person name="Bloem J."/>
            <person name="Labutti K."/>
            <person name="Salamov A."/>
            <person name="Andreopoulos B."/>
            <person name="Baker S."/>
            <person name="Barry K."/>
            <person name="Bills G."/>
            <person name="Bluhm B."/>
            <person name="Cannon C."/>
            <person name="Castanera R."/>
            <person name="Culley D."/>
            <person name="Daum C."/>
            <person name="Ezra D."/>
            <person name="Gonzalez J."/>
            <person name="Henrissat B."/>
            <person name="Kuo A."/>
            <person name="Liang C."/>
            <person name="Lipzen A."/>
            <person name="Lutzoni F."/>
            <person name="Magnuson J."/>
            <person name="Mondo S."/>
            <person name="Nolan M."/>
            <person name="Ohm R."/>
            <person name="Pangilinan J."/>
            <person name="Park H.-J."/>
            <person name="Ramirez L."/>
            <person name="Alfaro M."/>
            <person name="Sun H."/>
            <person name="Tritt A."/>
            <person name="Yoshinaga Y."/>
            <person name="Zwiers L.-H."/>
            <person name="Turgeon B."/>
            <person name="Goodwin S."/>
            <person name="Spatafora J."/>
            <person name="Crous P."/>
            <person name="Grigoriev I."/>
        </authorList>
    </citation>
    <scope>NUCLEOTIDE SEQUENCE</scope>
    <source>
        <strain evidence="10">Tuck. ex Michener</strain>
    </source>
</reference>
<evidence type="ECO:0000256" key="2">
    <source>
        <dbReference type="ARBA" id="ARBA00004319"/>
    </source>
</evidence>
<dbReference type="PANTHER" id="PTHR45815">
    <property type="entry name" value="PROTEIN DISULFIDE-ISOMERASE A6"/>
    <property type="match status" value="1"/>
</dbReference>
<keyword evidence="6" id="KW-0676">Redox-active center</keyword>
<feature type="chain" id="PRO_5025392682" description="protein disulfide-isomerase" evidence="8">
    <location>
        <begin position="23"/>
        <end position="529"/>
    </location>
</feature>
<evidence type="ECO:0000313" key="11">
    <source>
        <dbReference type="Proteomes" id="UP000800092"/>
    </source>
</evidence>
<dbReference type="OrthoDB" id="10264505at2759"/>
<organism evidence="10 11">
    <name type="scientific">Viridothelium virens</name>
    <name type="common">Speckled blister lichen</name>
    <name type="synonym">Trypethelium virens</name>
    <dbReference type="NCBI Taxonomy" id="1048519"/>
    <lineage>
        <taxon>Eukaryota</taxon>
        <taxon>Fungi</taxon>
        <taxon>Dikarya</taxon>
        <taxon>Ascomycota</taxon>
        <taxon>Pezizomycotina</taxon>
        <taxon>Dothideomycetes</taxon>
        <taxon>Dothideomycetes incertae sedis</taxon>
        <taxon>Trypetheliales</taxon>
        <taxon>Trypetheliaceae</taxon>
        <taxon>Viridothelium</taxon>
    </lineage>
</organism>
<feature type="compositionally biased region" description="Polar residues" evidence="7">
    <location>
        <begin position="306"/>
        <end position="319"/>
    </location>
</feature>
<dbReference type="Gene3D" id="3.40.30.10">
    <property type="entry name" value="Glutaredoxin"/>
    <property type="match status" value="2"/>
</dbReference>
<dbReference type="PANTHER" id="PTHR45815:SF3">
    <property type="entry name" value="PROTEIN DISULFIDE-ISOMERASE A6"/>
    <property type="match status" value="1"/>
</dbReference>
<feature type="compositionally biased region" description="Basic and acidic residues" evidence="7">
    <location>
        <begin position="258"/>
        <end position="271"/>
    </location>
</feature>
<evidence type="ECO:0000256" key="1">
    <source>
        <dbReference type="ARBA" id="ARBA00001182"/>
    </source>
</evidence>
<dbReference type="InterPro" id="IPR057305">
    <property type="entry name" value="Thioredox_PDIA6_C"/>
</dbReference>
<evidence type="ECO:0000256" key="3">
    <source>
        <dbReference type="ARBA" id="ARBA00012723"/>
    </source>
</evidence>
<dbReference type="GO" id="GO:0003756">
    <property type="term" value="F:protein disulfide isomerase activity"/>
    <property type="evidence" value="ECO:0007669"/>
    <property type="project" value="UniProtKB-EC"/>
</dbReference>
<dbReference type="PRINTS" id="PR00421">
    <property type="entry name" value="THIOREDOXIN"/>
</dbReference>
<keyword evidence="4" id="KW-1015">Disulfide bond</keyword>
<dbReference type="GO" id="GO:0015035">
    <property type="term" value="F:protein-disulfide reductase activity"/>
    <property type="evidence" value="ECO:0007669"/>
    <property type="project" value="TreeGrafter"/>
</dbReference>
<dbReference type="EC" id="5.3.4.1" evidence="3"/>
<comment type="subcellular location">
    <subcellularLocation>
        <location evidence="2">Endoplasmic reticulum lumen</location>
    </subcellularLocation>
</comment>
<dbReference type="InterPro" id="IPR013766">
    <property type="entry name" value="Thioredoxin_domain"/>
</dbReference>
<dbReference type="CDD" id="cd03002">
    <property type="entry name" value="PDI_a_MPD1_like"/>
    <property type="match status" value="1"/>
</dbReference>
<evidence type="ECO:0000259" key="9">
    <source>
        <dbReference type="PROSITE" id="PS51352"/>
    </source>
</evidence>
<accession>A0A6A6GYS4</accession>
<dbReference type="Pfam" id="PF00085">
    <property type="entry name" value="Thioredoxin"/>
    <property type="match status" value="1"/>
</dbReference>
<protein>
    <recommendedName>
        <fullName evidence="3">protein disulfide-isomerase</fullName>
        <ecNumber evidence="3">5.3.4.1</ecNumber>
    </recommendedName>
</protein>
<feature type="compositionally biased region" description="Low complexity" evidence="7">
    <location>
        <begin position="272"/>
        <end position="297"/>
    </location>
</feature>
<evidence type="ECO:0000256" key="7">
    <source>
        <dbReference type="SAM" id="MobiDB-lite"/>
    </source>
</evidence>
<dbReference type="SUPFAM" id="SSF52833">
    <property type="entry name" value="Thioredoxin-like"/>
    <property type="match status" value="2"/>
</dbReference>
<feature type="signal peptide" evidence="8">
    <location>
        <begin position="1"/>
        <end position="22"/>
    </location>
</feature>
<dbReference type="EMBL" id="ML991836">
    <property type="protein sequence ID" value="KAF2230738.1"/>
    <property type="molecule type" value="Genomic_DNA"/>
</dbReference>
<keyword evidence="11" id="KW-1185">Reference proteome</keyword>
<dbReference type="GO" id="GO:0034976">
    <property type="term" value="P:response to endoplasmic reticulum stress"/>
    <property type="evidence" value="ECO:0007669"/>
    <property type="project" value="TreeGrafter"/>
</dbReference>
<proteinExistence type="predicted"/>